<proteinExistence type="predicted"/>
<name>A0A4Y8SD63_9SPHI</name>
<evidence type="ECO:0000313" key="2">
    <source>
        <dbReference type="Proteomes" id="UP000297540"/>
    </source>
</evidence>
<dbReference type="AlphaFoldDB" id="A0A4Y8SD63"/>
<dbReference type="RefSeq" id="WP_133234055.1">
    <property type="nucleotide sequence ID" value="NZ_SOZE01000015.1"/>
</dbReference>
<dbReference type="OrthoDB" id="1493775at2"/>
<protein>
    <submittedName>
        <fullName evidence="1">Uncharacterized protein</fullName>
    </submittedName>
</protein>
<accession>A0A4Y8SD63</accession>
<sequence length="166" mass="19481">MKDTLLFGDKKSFAIELGFTKSTEIFKLGFWTNGRRLGSFTKGGELKYSIRTYQEFVYDKSFFYRSVFGDMSPSEIFDYLVMIFFRPAGKKLTKDDAENRKEFHLFFGDQFANQTGGFLLLYKDNKVIFIIKRPNDGPVDRFDIDFSVFISAFDEYIRFVELNNLV</sequence>
<evidence type="ECO:0000313" key="1">
    <source>
        <dbReference type="EMBL" id="TFF36537.1"/>
    </source>
</evidence>
<comment type="caution">
    <text evidence="1">The sequence shown here is derived from an EMBL/GenBank/DDBJ whole genome shotgun (WGS) entry which is preliminary data.</text>
</comment>
<reference evidence="1 2" key="1">
    <citation type="journal article" date="2017" name="Int. J. Syst. Evol. Microbiol.">
        <title>Mucilaginibacterpsychrotolerans sp. nov., isolated from peatlands.</title>
        <authorList>
            <person name="Deng Y."/>
            <person name="Shen L."/>
            <person name="Xu B."/>
            <person name="Liu Y."/>
            <person name="Gu Z."/>
            <person name="Liu H."/>
            <person name="Zhou Y."/>
        </authorList>
    </citation>
    <scope>NUCLEOTIDE SEQUENCE [LARGE SCALE GENOMIC DNA]</scope>
    <source>
        <strain evidence="1 2">NH7-4</strain>
    </source>
</reference>
<keyword evidence="2" id="KW-1185">Reference proteome</keyword>
<dbReference type="EMBL" id="SOZE01000015">
    <property type="protein sequence ID" value="TFF36537.1"/>
    <property type="molecule type" value="Genomic_DNA"/>
</dbReference>
<organism evidence="1 2">
    <name type="scientific">Mucilaginibacter psychrotolerans</name>
    <dbReference type="NCBI Taxonomy" id="1524096"/>
    <lineage>
        <taxon>Bacteria</taxon>
        <taxon>Pseudomonadati</taxon>
        <taxon>Bacteroidota</taxon>
        <taxon>Sphingobacteriia</taxon>
        <taxon>Sphingobacteriales</taxon>
        <taxon>Sphingobacteriaceae</taxon>
        <taxon>Mucilaginibacter</taxon>
    </lineage>
</organism>
<gene>
    <name evidence="1" type="ORF">E2R66_15390</name>
</gene>
<dbReference type="Proteomes" id="UP000297540">
    <property type="component" value="Unassembled WGS sequence"/>
</dbReference>